<organism evidence="7 8">
    <name type="scientific">Colletotrichum sublineola</name>
    <name type="common">Sorghum anthracnose fungus</name>
    <dbReference type="NCBI Taxonomy" id="1173701"/>
    <lineage>
        <taxon>Eukaryota</taxon>
        <taxon>Fungi</taxon>
        <taxon>Dikarya</taxon>
        <taxon>Ascomycota</taxon>
        <taxon>Pezizomycotina</taxon>
        <taxon>Sordariomycetes</taxon>
        <taxon>Hypocreomycetidae</taxon>
        <taxon>Glomerellales</taxon>
        <taxon>Glomerellaceae</taxon>
        <taxon>Colletotrichum</taxon>
        <taxon>Colletotrichum graminicola species complex</taxon>
    </lineage>
</organism>
<accession>A0A066XSI5</accession>
<feature type="transmembrane region" description="Helical" evidence="6">
    <location>
        <begin position="12"/>
        <end position="31"/>
    </location>
</feature>
<feature type="transmembrane region" description="Helical" evidence="6">
    <location>
        <begin position="212"/>
        <end position="236"/>
    </location>
</feature>
<evidence type="ECO:0000313" key="8">
    <source>
        <dbReference type="Proteomes" id="UP000027238"/>
    </source>
</evidence>
<dbReference type="Proteomes" id="UP000027238">
    <property type="component" value="Unassembled WGS sequence"/>
</dbReference>
<feature type="transmembrane region" description="Helical" evidence="6">
    <location>
        <begin position="183"/>
        <end position="200"/>
    </location>
</feature>
<keyword evidence="8" id="KW-1185">Reference proteome</keyword>
<dbReference type="eggNOG" id="KOG0254">
    <property type="taxonomic scope" value="Eukaryota"/>
</dbReference>
<evidence type="ECO:0000256" key="5">
    <source>
        <dbReference type="ARBA" id="ARBA00023136"/>
    </source>
</evidence>
<dbReference type="AlphaFoldDB" id="A0A066XSI5"/>
<feature type="transmembrane region" description="Helical" evidence="6">
    <location>
        <begin position="293"/>
        <end position="312"/>
    </location>
</feature>
<protein>
    <recommendedName>
        <fullName evidence="9">Major facilitator superfamily transporter</fullName>
    </recommendedName>
</protein>
<dbReference type="PANTHER" id="PTHR23501:SF156">
    <property type="entry name" value="TRANSPORTER, PUTATIVE-RELATED"/>
    <property type="match status" value="1"/>
</dbReference>
<feature type="non-terminal residue" evidence="7">
    <location>
        <position position="1"/>
    </location>
</feature>
<dbReference type="GO" id="GO:0005886">
    <property type="term" value="C:plasma membrane"/>
    <property type="evidence" value="ECO:0007669"/>
    <property type="project" value="TreeGrafter"/>
</dbReference>
<proteinExistence type="predicted"/>
<evidence type="ECO:0008006" key="9">
    <source>
        <dbReference type="Google" id="ProtNLM"/>
    </source>
</evidence>
<dbReference type="OrthoDB" id="4139357at2759"/>
<dbReference type="GO" id="GO:0022857">
    <property type="term" value="F:transmembrane transporter activity"/>
    <property type="evidence" value="ECO:0007669"/>
    <property type="project" value="InterPro"/>
</dbReference>
<feature type="transmembrane region" description="Helical" evidence="6">
    <location>
        <begin position="77"/>
        <end position="94"/>
    </location>
</feature>
<name>A0A066XSI5_COLSU</name>
<evidence type="ECO:0000256" key="2">
    <source>
        <dbReference type="ARBA" id="ARBA00022448"/>
    </source>
</evidence>
<dbReference type="Pfam" id="PF06609">
    <property type="entry name" value="TRI12"/>
    <property type="match status" value="1"/>
</dbReference>
<comment type="subcellular location">
    <subcellularLocation>
        <location evidence="1">Membrane</location>
        <topology evidence="1">Multi-pass membrane protein</topology>
    </subcellularLocation>
</comment>
<reference evidence="8" key="1">
    <citation type="journal article" date="2014" name="Genome Announc.">
        <title>Draft genome sequence of Colletotrichum sublineola, a destructive pathogen of cultivated sorghum.</title>
        <authorList>
            <person name="Baroncelli R."/>
            <person name="Sanz-Martin J.M."/>
            <person name="Rech G.E."/>
            <person name="Sukno S.A."/>
            <person name="Thon M.R."/>
        </authorList>
    </citation>
    <scope>NUCLEOTIDE SEQUENCE [LARGE SCALE GENOMIC DNA]</scope>
    <source>
        <strain evidence="8">TX430BB</strain>
    </source>
</reference>
<keyword evidence="5 6" id="KW-0472">Membrane</keyword>
<evidence type="ECO:0000256" key="4">
    <source>
        <dbReference type="ARBA" id="ARBA00022989"/>
    </source>
</evidence>
<dbReference type="InterPro" id="IPR010573">
    <property type="entry name" value="MFS_Str1/Tri12-like"/>
</dbReference>
<keyword evidence="2" id="KW-0813">Transport</keyword>
<keyword evidence="3 6" id="KW-0812">Transmembrane</keyword>
<dbReference type="HOGENOM" id="CLU_846087_0_0_1"/>
<evidence type="ECO:0000313" key="7">
    <source>
        <dbReference type="EMBL" id="KDN72173.1"/>
    </source>
</evidence>
<comment type="caution">
    <text evidence="7">The sequence shown here is derived from an EMBL/GenBank/DDBJ whole genome shotgun (WGS) entry which is preliminary data.</text>
</comment>
<sequence length="329" mass="36244">TLLITWRWLGWINLPLLGISFSLTAVFLRLHPLEHSRISRLRTLDWVGVPMFTAGTVLFALPLSWAGNLYAWNSFRTLLPLLIGAVLLCAFAFYESKPVVPIMPHRIFRSKTASATLAGVFLHASRHGQDSTPIGSIAFTYKRCERSIRCGWSHRRRTGQCRTGVLVLLDADSPASMVQGLPVIWGAGIGLLLRLLFLPLQASVVRVDDTGLAIGILLTFRLLGGLVGLSICSTVFSSYFARAIRDIGALPSAAEHLRDTEAAVAFIPQLRALDLPEDTLLPIVQAYLTSIRAIMYTMMGFSGLGLLTSFFTSELSLQRTERGQQQFEG</sequence>
<feature type="transmembrane region" description="Helical" evidence="6">
    <location>
        <begin position="43"/>
        <end position="65"/>
    </location>
</feature>
<gene>
    <name evidence="7" type="ORF">CSUB01_11759</name>
</gene>
<evidence type="ECO:0000256" key="3">
    <source>
        <dbReference type="ARBA" id="ARBA00022692"/>
    </source>
</evidence>
<keyword evidence="4 6" id="KW-1133">Transmembrane helix</keyword>
<dbReference type="EMBL" id="JMSE01000030">
    <property type="protein sequence ID" value="KDN72173.1"/>
    <property type="molecule type" value="Genomic_DNA"/>
</dbReference>
<evidence type="ECO:0000256" key="1">
    <source>
        <dbReference type="ARBA" id="ARBA00004141"/>
    </source>
</evidence>
<evidence type="ECO:0000256" key="6">
    <source>
        <dbReference type="SAM" id="Phobius"/>
    </source>
</evidence>
<dbReference type="PANTHER" id="PTHR23501">
    <property type="entry name" value="MAJOR FACILITATOR SUPERFAMILY"/>
    <property type="match status" value="1"/>
</dbReference>